<organism evidence="1 2">
    <name type="scientific">Cardiobacterium hominis</name>
    <dbReference type="NCBI Taxonomy" id="2718"/>
    <lineage>
        <taxon>Bacteria</taxon>
        <taxon>Pseudomonadati</taxon>
        <taxon>Pseudomonadota</taxon>
        <taxon>Gammaproteobacteria</taxon>
        <taxon>Cardiobacteriales</taxon>
        <taxon>Cardiobacteriaceae</taxon>
        <taxon>Cardiobacterium</taxon>
    </lineage>
</organism>
<reference evidence="2" key="1">
    <citation type="submission" date="2016-04" db="EMBL/GenBank/DDBJ databases">
        <authorList>
            <person name="Tagini F."/>
        </authorList>
    </citation>
    <scope>NUCLEOTIDE SEQUENCE [LARGE SCALE GENOMIC DNA]</scope>
    <source>
        <strain evidence="2">CHUV0807</strain>
    </source>
</reference>
<evidence type="ECO:0000313" key="1">
    <source>
        <dbReference type="EMBL" id="SAM71668.1"/>
    </source>
</evidence>
<sequence>MSLLQQHLERVTSAAYRISSLHRLALQAGAACNAEEYLEVEQVLVPELIDAVGALEQVIWRNIELPAPPC</sequence>
<name>A0A1C3H6Z4_9GAMM</name>
<dbReference type="EMBL" id="FKLO01000080">
    <property type="protein sequence ID" value="SAM71668.1"/>
    <property type="molecule type" value="Genomic_DNA"/>
</dbReference>
<dbReference type="RefSeq" id="WP_079542109.1">
    <property type="nucleotide sequence ID" value="NZ_FKLO01000080.1"/>
</dbReference>
<dbReference type="AlphaFoldDB" id="A0A1C3H6Z4"/>
<evidence type="ECO:0000313" key="2">
    <source>
        <dbReference type="Proteomes" id="UP000190837"/>
    </source>
</evidence>
<accession>A0A1C3H6Z4</accession>
<protein>
    <submittedName>
        <fullName evidence="1">Uncharacterized protein</fullName>
    </submittedName>
</protein>
<dbReference type="Proteomes" id="UP000190837">
    <property type="component" value="Unassembled WGS sequence"/>
</dbReference>
<gene>
    <name evidence="1" type="ORF">CHUV0807_2358</name>
</gene>
<proteinExistence type="predicted"/>